<dbReference type="Gene3D" id="3.40.50.300">
    <property type="entry name" value="P-loop containing nucleotide triphosphate hydrolases"/>
    <property type="match status" value="1"/>
</dbReference>
<dbReference type="GO" id="GO:0030256">
    <property type="term" value="C:type I protein secretion system complex"/>
    <property type="evidence" value="ECO:0007669"/>
    <property type="project" value="InterPro"/>
</dbReference>
<dbReference type="GO" id="GO:0030253">
    <property type="term" value="P:protein secretion by the type I secretion system"/>
    <property type="evidence" value="ECO:0007669"/>
    <property type="project" value="InterPro"/>
</dbReference>
<dbReference type="InterPro" id="IPR047957">
    <property type="entry name" value="ABC_AprD-like_6TM"/>
</dbReference>
<dbReference type="InterPro" id="IPR027417">
    <property type="entry name" value="P-loop_NTPase"/>
</dbReference>
<dbReference type="Pfam" id="PF00664">
    <property type="entry name" value="ABC_membrane"/>
    <property type="match status" value="1"/>
</dbReference>
<evidence type="ECO:0000256" key="7">
    <source>
        <dbReference type="SAM" id="Phobius"/>
    </source>
</evidence>
<evidence type="ECO:0000256" key="6">
    <source>
        <dbReference type="ARBA" id="ARBA00023136"/>
    </source>
</evidence>
<dbReference type="GO" id="GO:0034040">
    <property type="term" value="F:ATPase-coupled lipid transmembrane transporter activity"/>
    <property type="evidence" value="ECO:0007669"/>
    <property type="project" value="TreeGrafter"/>
</dbReference>
<dbReference type="GO" id="GO:0016887">
    <property type="term" value="F:ATP hydrolysis activity"/>
    <property type="evidence" value="ECO:0007669"/>
    <property type="project" value="InterPro"/>
</dbReference>
<dbReference type="PROSITE" id="PS00211">
    <property type="entry name" value="ABC_TRANSPORTER_1"/>
    <property type="match status" value="1"/>
</dbReference>
<keyword evidence="10" id="KW-0378">Hydrolase</keyword>
<dbReference type="CDD" id="cd03246">
    <property type="entry name" value="ABCC_Protease_Secretion"/>
    <property type="match status" value="1"/>
</dbReference>
<dbReference type="InterPro" id="IPR036640">
    <property type="entry name" value="ABC1_TM_sf"/>
</dbReference>
<dbReference type="SUPFAM" id="SSF90123">
    <property type="entry name" value="ABC transporter transmembrane region"/>
    <property type="match status" value="1"/>
</dbReference>
<reference evidence="10 11" key="1">
    <citation type="journal article" date="2012" name="Science">
        <title>Ecological populations of bacteria act as socially cohesive units of antibiotic production and resistance.</title>
        <authorList>
            <person name="Cordero O.X."/>
            <person name="Wildschutte H."/>
            <person name="Kirkup B."/>
            <person name="Proehl S."/>
            <person name="Ngo L."/>
            <person name="Hussain F."/>
            <person name="Le Roux F."/>
            <person name="Mincer T."/>
            <person name="Polz M.F."/>
        </authorList>
    </citation>
    <scope>NUCLEOTIDE SEQUENCE [LARGE SCALE GENOMIC DNA]</scope>
    <source>
        <strain evidence="10 11">FF-454</strain>
    </source>
</reference>
<evidence type="ECO:0000256" key="2">
    <source>
        <dbReference type="ARBA" id="ARBA00022692"/>
    </source>
</evidence>
<dbReference type="PROSITE" id="PS50929">
    <property type="entry name" value="ABC_TM1F"/>
    <property type="match status" value="1"/>
</dbReference>
<evidence type="ECO:0000313" key="10">
    <source>
        <dbReference type="EMBL" id="OEE57990.1"/>
    </source>
</evidence>
<dbReference type="CDD" id="cd18586">
    <property type="entry name" value="ABC_6TM_PrtD_like"/>
    <property type="match status" value="1"/>
</dbReference>
<accession>A0A1E5BXR4</accession>
<feature type="transmembrane region" description="Helical" evidence="7">
    <location>
        <begin position="54"/>
        <end position="74"/>
    </location>
</feature>
<dbReference type="PROSITE" id="PS50893">
    <property type="entry name" value="ABC_TRANSPORTER_2"/>
    <property type="match status" value="1"/>
</dbReference>
<dbReference type="GO" id="GO:0006508">
    <property type="term" value="P:proteolysis"/>
    <property type="evidence" value="ECO:0007669"/>
    <property type="project" value="UniProtKB-KW"/>
</dbReference>
<keyword evidence="6 7" id="KW-0472">Membrane</keyword>
<dbReference type="InterPro" id="IPR010128">
    <property type="entry name" value="ATPase_T1SS_PrtD-like"/>
</dbReference>
<keyword evidence="5 7" id="KW-1133">Transmembrane helix</keyword>
<dbReference type="EMBL" id="AJWN02000104">
    <property type="protein sequence ID" value="OEE57990.1"/>
    <property type="molecule type" value="Genomic_DNA"/>
</dbReference>
<keyword evidence="11" id="KW-1185">Reference proteome</keyword>
<dbReference type="SMART" id="SM00382">
    <property type="entry name" value="AAA"/>
    <property type="match status" value="1"/>
</dbReference>
<dbReference type="GO" id="GO:0140359">
    <property type="term" value="F:ABC-type transporter activity"/>
    <property type="evidence" value="ECO:0007669"/>
    <property type="project" value="InterPro"/>
</dbReference>
<dbReference type="InterPro" id="IPR011527">
    <property type="entry name" value="ABC1_TM_dom"/>
</dbReference>
<dbReference type="AlphaFoldDB" id="A0A1E5BXR4"/>
<gene>
    <name evidence="10" type="ORF">A1OK_04985</name>
</gene>
<comment type="caution">
    <text evidence="10">The sequence shown here is derived from an EMBL/GenBank/DDBJ whole genome shotgun (WGS) entry which is preliminary data.</text>
</comment>
<dbReference type="Pfam" id="PF00005">
    <property type="entry name" value="ABC_tran"/>
    <property type="match status" value="1"/>
</dbReference>
<evidence type="ECO:0000313" key="11">
    <source>
        <dbReference type="Proteomes" id="UP000095039"/>
    </source>
</evidence>
<dbReference type="Proteomes" id="UP000095039">
    <property type="component" value="Unassembled WGS sequence"/>
</dbReference>
<sequence>MSLSTEKQLLTTIEQCKKAMVFVIAFSFFINILVLSVPIYMLQIYDRVISSRSIDTLLLLTMITVFALLTMSILENVRTRIMVRIGAWFDQSLSPDILSGSIALQLRQGLSASVQSLRDIAAIRAFIGGNAVIPALDAPWTPVFLAFVFLLHPLLGIIATAGALILFAIAIINDITTRKAHKSANESAILAMQQAESAARNADAIEAMGIMPNFIKNWSELNNKSIDSQVSANSKGALLTATSKFIRMLLQIAMLGVGAWLVIENELTAGAMIAGSILMARALAPVEQSISAWGTAISARQSYQRLKEQIPAFPERAKSMPLPKPQGVISVEKVTYFHSGQPEPVLHGITFKLNAGEALGIIGPSGTGKSTLARLMLGNLTATAGTIRLDNMDVAKWDPDDLGPHCGYLPQDVELFPGTIRQNIARMSEGEPELVIQAAKLAGCHELILRQRQGYDTVVGERGLGLSGGERQRVALARALYGDPSLVILDEANANLDGVGEIALQRAIAYLKSRKATVILVGHRPSMMQSMDKLLVLQDSQVRAFGERDEVLKPLMEQSAAISSNKGGKQ</sequence>
<evidence type="ECO:0000256" key="5">
    <source>
        <dbReference type="ARBA" id="ARBA00022989"/>
    </source>
</evidence>
<feature type="transmembrane region" description="Helical" evidence="7">
    <location>
        <begin position="20"/>
        <end position="42"/>
    </location>
</feature>
<evidence type="ECO:0000259" key="8">
    <source>
        <dbReference type="PROSITE" id="PS50893"/>
    </source>
</evidence>
<dbReference type="GO" id="GO:0005524">
    <property type="term" value="F:ATP binding"/>
    <property type="evidence" value="ECO:0007669"/>
    <property type="project" value="UniProtKB-KW"/>
</dbReference>
<dbReference type="GO" id="GO:0008233">
    <property type="term" value="F:peptidase activity"/>
    <property type="evidence" value="ECO:0007669"/>
    <property type="project" value="UniProtKB-KW"/>
</dbReference>
<feature type="transmembrane region" description="Helical" evidence="7">
    <location>
        <begin position="144"/>
        <end position="172"/>
    </location>
</feature>
<feature type="transmembrane region" description="Helical" evidence="7">
    <location>
        <begin position="245"/>
        <end position="263"/>
    </location>
</feature>
<comment type="subcellular location">
    <subcellularLocation>
        <location evidence="1">Cell membrane</location>
        <topology evidence="1">Multi-pass membrane protein</topology>
    </subcellularLocation>
</comment>
<evidence type="ECO:0000259" key="9">
    <source>
        <dbReference type="PROSITE" id="PS50929"/>
    </source>
</evidence>
<dbReference type="RefSeq" id="WP_016960827.1">
    <property type="nucleotide sequence ID" value="NZ_AJWN02000104.1"/>
</dbReference>
<keyword evidence="10" id="KW-0645">Protease</keyword>
<dbReference type="InterPro" id="IPR017871">
    <property type="entry name" value="ABC_transporter-like_CS"/>
</dbReference>
<keyword evidence="2 7" id="KW-0812">Transmembrane</keyword>
<dbReference type="SUPFAM" id="SSF52540">
    <property type="entry name" value="P-loop containing nucleoside triphosphate hydrolases"/>
    <property type="match status" value="1"/>
</dbReference>
<evidence type="ECO:0000256" key="1">
    <source>
        <dbReference type="ARBA" id="ARBA00004651"/>
    </source>
</evidence>
<dbReference type="PANTHER" id="PTHR24221">
    <property type="entry name" value="ATP-BINDING CASSETTE SUB-FAMILY B"/>
    <property type="match status" value="1"/>
</dbReference>
<dbReference type="NCBIfam" id="TIGR01842">
    <property type="entry name" value="type_I_sec_PrtD"/>
    <property type="match status" value="1"/>
</dbReference>
<dbReference type="Gene3D" id="1.20.1560.10">
    <property type="entry name" value="ABC transporter type 1, transmembrane domain"/>
    <property type="match status" value="1"/>
</dbReference>
<dbReference type="InterPro" id="IPR003439">
    <property type="entry name" value="ABC_transporter-like_ATP-bd"/>
</dbReference>
<keyword evidence="3" id="KW-0547">Nucleotide-binding</keyword>
<dbReference type="InterPro" id="IPR003593">
    <property type="entry name" value="AAA+_ATPase"/>
</dbReference>
<name>A0A1E5BXR4_9GAMM</name>
<proteinExistence type="predicted"/>
<feature type="domain" description="ABC transporter" evidence="8">
    <location>
        <begin position="329"/>
        <end position="564"/>
    </location>
</feature>
<evidence type="ECO:0000256" key="4">
    <source>
        <dbReference type="ARBA" id="ARBA00022840"/>
    </source>
</evidence>
<dbReference type="PANTHER" id="PTHR24221:SF248">
    <property type="entry name" value="ABC TRANSPORTER TRANSMEMBRANE REGION"/>
    <property type="match status" value="1"/>
</dbReference>
<organism evidence="10 11">
    <name type="scientific">Enterovibrio norvegicus FF-454</name>
    <dbReference type="NCBI Taxonomy" id="1185651"/>
    <lineage>
        <taxon>Bacteria</taxon>
        <taxon>Pseudomonadati</taxon>
        <taxon>Pseudomonadota</taxon>
        <taxon>Gammaproteobacteria</taxon>
        <taxon>Vibrionales</taxon>
        <taxon>Vibrionaceae</taxon>
        <taxon>Enterovibrio</taxon>
    </lineage>
</organism>
<dbReference type="GO" id="GO:0005886">
    <property type="term" value="C:plasma membrane"/>
    <property type="evidence" value="ECO:0007669"/>
    <property type="project" value="UniProtKB-SubCell"/>
</dbReference>
<protein>
    <submittedName>
        <fullName evidence="10">Protease</fullName>
    </submittedName>
</protein>
<dbReference type="InterPro" id="IPR039421">
    <property type="entry name" value="Type_1_exporter"/>
</dbReference>
<evidence type="ECO:0000256" key="3">
    <source>
        <dbReference type="ARBA" id="ARBA00022741"/>
    </source>
</evidence>
<keyword evidence="4" id="KW-0067">ATP-binding</keyword>
<feature type="domain" description="ABC transmembrane type-1" evidence="9">
    <location>
        <begin position="21"/>
        <end position="298"/>
    </location>
</feature>